<accession>A0A7S3DHJ7</accession>
<keyword evidence="1" id="KW-1133">Transmembrane helix</keyword>
<dbReference type="AlphaFoldDB" id="A0A7S3DHJ7"/>
<name>A0A7S3DHJ7_9EUKA</name>
<feature type="transmembrane region" description="Helical" evidence="1">
    <location>
        <begin position="43"/>
        <end position="62"/>
    </location>
</feature>
<protein>
    <submittedName>
        <fullName evidence="2">Uncharacterized protein</fullName>
    </submittedName>
</protein>
<organism evidence="2">
    <name type="scientific">Palpitomonas bilix</name>
    <dbReference type="NCBI Taxonomy" id="652834"/>
    <lineage>
        <taxon>Eukaryota</taxon>
        <taxon>Eukaryota incertae sedis</taxon>
    </lineage>
</organism>
<sequence>MCYECITHSSRARSGMMHIMSVIFSFALSSVKPTREQTKRRSLAAFALPPAAILCSYVTPLFSSAFSSFSLCSFHFFVAAFHLPSLPHLSPSSLLMMLLRQEGEKKQRANHWRFKETGSRIR</sequence>
<reference evidence="2" key="1">
    <citation type="submission" date="2021-01" db="EMBL/GenBank/DDBJ databases">
        <authorList>
            <person name="Corre E."/>
            <person name="Pelletier E."/>
            <person name="Niang G."/>
            <person name="Scheremetjew M."/>
            <person name="Finn R."/>
            <person name="Kale V."/>
            <person name="Holt S."/>
            <person name="Cochrane G."/>
            <person name="Meng A."/>
            <person name="Brown T."/>
            <person name="Cohen L."/>
        </authorList>
    </citation>
    <scope>NUCLEOTIDE SEQUENCE</scope>
    <source>
        <strain evidence="2">NIES-2562</strain>
    </source>
</reference>
<proteinExistence type="predicted"/>
<dbReference type="EMBL" id="HBIB01030847">
    <property type="protein sequence ID" value="CAE0257726.1"/>
    <property type="molecule type" value="Transcribed_RNA"/>
</dbReference>
<keyword evidence="1" id="KW-0472">Membrane</keyword>
<gene>
    <name evidence="2" type="ORF">PBIL07802_LOCUS19987</name>
</gene>
<feature type="transmembrane region" description="Helical" evidence="1">
    <location>
        <begin position="74"/>
        <end position="99"/>
    </location>
</feature>
<evidence type="ECO:0000256" key="1">
    <source>
        <dbReference type="SAM" id="Phobius"/>
    </source>
</evidence>
<evidence type="ECO:0000313" key="2">
    <source>
        <dbReference type="EMBL" id="CAE0257726.1"/>
    </source>
</evidence>
<keyword evidence="1" id="KW-0812">Transmembrane</keyword>
<feature type="transmembrane region" description="Helical" evidence="1">
    <location>
        <begin position="12"/>
        <end position="31"/>
    </location>
</feature>